<proteinExistence type="inferred from homology"/>
<feature type="transmembrane region" description="Helical" evidence="6">
    <location>
        <begin position="77"/>
        <end position="96"/>
    </location>
</feature>
<evidence type="ECO:0000256" key="6">
    <source>
        <dbReference type="SAM" id="Phobius"/>
    </source>
</evidence>
<feature type="transmembrane region" description="Helical" evidence="6">
    <location>
        <begin position="108"/>
        <end position="133"/>
    </location>
</feature>
<evidence type="ECO:0000256" key="1">
    <source>
        <dbReference type="ARBA" id="ARBA00004141"/>
    </source>
</evidence>
<protein>
    <recommendedName>
        <fullName evidence="7">Rhodopsin domain-containing protein</fullName>
    </recommendedName>
</protein>
<gene>
    <name evidence="8" type="ORF">VP1G_10974</name>
</gene>
<comment type="subcellular location">
    <subcellularLocation>
        <location evidence="1">Membrane</location>
        <topology evidence="1">Multi-pass membrane protein</topology>
    </subcellularLocation>
</comment>
<evidence type="ECO:0000256" key="4">
    <source>
        <dbReference type="ARBA" id="ARBA00023136"/>
    </source>
</evidence>
<dbReference type="GO" id="GO:0016020">
    <property type="term" value="C:membrane"/>
    <property type="evidence" value="ECO:0007669"/>
    <property type="project" value="UniProtKB-SubCell"/>
</dbReference>
<keyword evidence="3 6" id="KW-1133">Transmembrane helix</keyword>
<keyword evidence="2 6" id="KW-0812">Transmembrane</keyword>
<dbReference type="PANTHER" id="PTHR33048:SF158">
    <property type="entry name" value="MEMBRANE PROTEIN PTH11-LIKE, PUTATIVE-RELATED"/>
    <property type="match status" value="1"/>
</dbReference>
<evidence type="ECO:0000256" key="2">
    <source>
        <dbReference type="ARBA" id="ARBA00022692"/>
    </source>
</evidence>
<feature type="transmembrane region" description="Helical" evidence="6">
    <location>
        <begin position="23"/>
        <end position="46"/>
    </location>
</feature>
<evidence type="ECO:0000313" key="8">
    <source>
        <dbReference type="EMBL" id="KUI57753.1"/>
    </source>
</evidence>
<evidence type="ECO:0000313" key="9">
    <source>
        <dbReference type="Proteomes" id="UP000078576"/>
    </source>
</evidence>
<dbReference type="AlphaFoldDB" id="A0A194V1H5"/>
<evidence type="ECO:0000256" key="3">
    <source>
        <dbReference type="ARBA" id="ARBA00022989"/>
    </source>
</evidence>
<reference evidence="9" key="1">
    <citation type="submission" date="2014-12" db="EMBL/GenBank/DDBJ databases">
        <title>Genome Sequence of Valsa Canker Pathogens Uncovers a Specific Adaption of Colonization on Woody Bark.</title>
        <authorList>
            <person name="Yin Z."/>
            <person name="Liu H."/>
            <person name="Gao X."/>
            <person name="Li Z."/>
            <person name="Song N."/>
            <person name="Ke X."/>
            <person name="Dai Q."/>
            <person name="Wu Y."/>
            <person name="Sun Y."/>
            <person name="Xu J.-R."/>
            <person name="Kang Z.K."/>
            <person name="Wang L."/>
            <person name="Huang L."/>
        </authorList>
    </citation>
    <scope>NUCLEOTIDE SEQUENCE [LARGE SCALE GENOMIC DNA]</scope>
    <source>
        <strain evidence="9">SXYL134</strain>
    </source>
</reference>
<feature type="domain" description="Rhodopsin" evidence="7">
    <location>
        <begin position="2"/>
        <end position="169"/>
    </location>
</feature>
<evidence type="ECO:0000256" key="5">
    <source>
        <dbReference type="ARBA" id="ARBA00038359"/>
    </source>
</evidence>
<organism evidence="8 9">
    <name type="scientific">Cytospora mali</name>
    <name type="common">Apple Valsa canker fungus</name>
    <name type="synonym">Valsa mali</name>
    <dbReference type="NCBI Taxonomy" id="578113"/>
    <lineage>
        <taxon>Eukaryota</taxon>
        <taxon>Fungi</taxon>
        <taxon>Dikarya</taxon>
        <taxon>Ascomycota</taxon>
        <taxon>Pezizomycotina</taxon>
        <taxon>Sordariomycetes</taxon>
        <taxon>Sordariomycetidae</taxon>
        <taxon>Diaporthales</taxon>
        <taxon>Cytosporaceae</taxon>
        <taxon>Cytospora</taxon>
    </lineage>
</organism>
<sequence>MAVKSTLLVFYLRVFAPDPRAKAMVWFGLSFNIVFYTISVIVALIACIPHTGDGGWMSSASTKRCASENQRFTEVQGVVGALTDLYVLLVPMTLLARLHLSRKRKIGVYGVFLTGFMACAVSIINAVFRFTMAKETDTLWNTVPIYALSVSELNFGIICACMPVVFVLFKGAAAETVSWSFMRGAGRSRPADTQLSSKEVAHEEVLTYVSADYDYHTQLRQPSAPNTDSSS</sequence>
<dbReference type="InterPro" id="IPR052337">
    <property type="entry name" value="SAT4-like"/>
</dbReference>
<accession>A0A194V1H5</accession>
<name>A0A194V1H5_CYTMA</name>
<keyword evidence="4 6" id="KW-0472">Membrane</keyword>
<dbReference type="OrthoDB" id="444631at2759"/>
<dbReference type="Proteomes" id="UP000078576">
    <property type="component" value="Unassembled WGS sequence"/>
</dbReference>
<dbReference type="EMBL" id="KN714704">
    <property type="protein sequence ID" value="KUI57753.1"/>
    <property type="molecule type" value="Genomic_DNA"/>
</dbReference>
<dbReference type="Pfam" id="PF20684">
    <property type="entry name" value="Fung_rhodopsin"/>
    <property type="match status" value="1"/>
</dbReference>
<dbReference type="InterPro" id="IPR049326">
    <property type="entry name" value="Rhodopsin_dom_fungi"/>
</dbReference>
<evidence type="ECO:0000259" key="7">
    <source>
        <dbReference type="Pfam" id="PF20684"/>
    </source>
</evidence>
<dbReference type="STRING" id="694573.A0A194V1H5"/>
<feature type="transmembrane region" description="Helical" evidence="6">
    <location>
        <begin position="153"/>
        <end position="173"/>
    </location>
</feature>
<dbReference type="PANTHER" id="PTHR33048">
    <property type="entry name" value="PTH11-LIKE INTEGRAL MEMBRANE PROTEIN (AFU_ORTHOLOGUE AFUA_5G11245)"/>
    <property type="match status" value="1"/>
</dbReference>
<keyword evidence="9" id="KW-1185">Reference proteome</keyword>
<comment type="similarity">
    <text evidence="5">Belongs to the SAT4 family.</text>
</comment>